<dbReference type="EMBL" id="AP012273">
    <property type="protein sequence ID" value="BAO44363.1"/>
    <property type="molecule type" value="Genomic_DNA"/>
</dbReference>
<evidence type="ECO:0000313" key="3">
    <source>
        <dbReference type="Proteomes" id="UP000031631"/>
    </source>
</evidence>
<dbReference type="GO" id="GO:0035438">
    <property type="term" value="F:cyclic-di-GMP binding"/>
    <property type="evidence" value="ECO:0007669"/>
    <property type="project" value="InterPro"/>
</dbReference>
<evidence type="ECO:0000259" key="1">
    <source>
        <dbReference type="Pfam" id="PF07238"/>
    </source>
</evidence>
<dbReference type="Pfam" id="PF07238">
    <property type="entry name" value="PilZ"/>
    <property type="match status" value="1"/>
</dbReference>
<organism evidence="2 3">
    <name type="scientific">Thiolapillus brandeum</name>
    <dbReference type="NCBI Taxonomy" id="1076588"/>
    <lineage>
        <taxon>Bacteria</taxon>
        <taxon>Pseudomonadati</taxon>
        <taxon>Pseudomonadota</taxon>
        <taxon>Gammaproteobacteria</taxon>
        <taxon>Chromatiales</taxon>
        <taxon>Sedimenticolaceae</taxon>
        <taxon>Thiolapillus</taxon>
    </lineage>
</organism>
<feature type="domain" description="PilZ" evidence="1">
    <location>
        <begin position="13"/>
        <end position="103"/>
    </location>
</feature>
<dbReference type="RefSeq" id="WP_041067091.1">
    <property type="nucleotide sequence ID" value="NZ_AP012273.1"/>
</dbReference>
<sequence>MAMPGFQQGIINLSIKDKDTLYRAYMPFVENGGLFIPTIKKYELGDDVFILLNLMDDAERVPVAGKIIWITPVGAMGNRTAGVGVQFGPHDEGVTRNKIELHLAGMLELDTPTDTM</sequence>
<dbReference type="KEGG" id="tbn:TBH_C1440"/>
<accession>A0A7U6JI30</accession>
<dbReference type="OrthoDB" id="5296245at2"/>
<dbReference type="InterPro" id="IPR009875">
    <property type="entry name" value="PilZ_domain"/>
</dbReference>
<dbReference type="AlphaFoldDB" id="A0A7U6JI30"/>
<dbReference type="Proteomes" id="UP000031631">
    <property type="component" value="Chromosome"/>
</dbReference>
<protein>
    <submittedName>
        <fullName evidence="2">Type IV pilus assembly protein PilZ</fullName>
    </submittedName>
</protein>
<proteinExistence type="predicted"/>
<name>A0A7U6JI30_9GAMM</name>
<evidence type="ECO:0000313" key="2">
    <source>
        <dbReference type="EMBL" id="BAO44363.1"/>
    </source>
</evidence>
<reference evidence="2 3" key="1">
    <citation type="journal article" date="2014" name="PLoS ONE">
        <title>Physiological and genomic features of a novel sulfur-oxidizing gammaproteobacterium belonging to a previously uncultivated symbiotic lineage isolated from a hydrothermal vent.</title>
        <authorList>
            <person name="Nunoura T."/>
            <person name="Takaki Y."/>
            <person name="Kazama H."/>
            <person name="Kakuta J."/>
            <person name="Shimamura S."/>
            <person name="Makita H."/>
            <person name="Hirai M."/>
            <person name="Miyazaki M."/>
            <person name="Takai K."/>
        </authorList>
    </citation>
    <scope>NUCLEOTIDE SEQUENCE [LARGE SCALE GENOMIC DNA]</scope>
    <source>
        <strain evidence="2 3">Hiromi1</strain>
    </source>
</reference>
<keyword evidence="3" id="KW-1185">Reference proteome</keyword>
<dbReference type="Gene3D" id="2.40.10.220">
    <property type="entry name" value="predicted glycosyltransferase like domains"/>
    <property type="match status" value="1"/>
</dbReference>
<gene>
    <name evidence="2" type="ORF">TBH_C1440</name>
</gene>